<dbReference type="InterPro" id="IPR006665">
    <property type="entry name" value="OmpA-like"/>
</dbReference>
<dbReference type="PANTHER" id="PTHR30329">
    <property type="entry name" value="STATOR ELEMENT OF FLAGELLAR MOTOR COMPLEX"/>
    <property type="match status" value="1"/>
</dbReference>
<evidence type="ECO:0000256" key="2">
    <source>
        <dbReference type="ARBA" id="ARBA00008914"/>
    </source>
</evidence>
<dbReference type="Gene3D" id="3.30.1330.60">
    <property type="entry name" value="OmpA-like domain"/>
    <property type="match status" value="1"/>
</dbReference>
<dbReference type="RefSeq" id="WP_085008689.1">
    <property type="nucleotide sequence ID" value="NZ_NAAD01000001.1"/>
</dbReference>
<gene>
    <name evidence="9" type="ORF">B5V00_01220</name>
    <name evidence="10" type="ORF">C2E25_03585</name>
</gene>
<dbReference type="InterPro" id="IPR036737">
    <property type="entry name" value="OmpA-like_sf"/>
</dbReference>
<dbReference type="InterPro" id="IPR050330">
    <property type="entry name" value="Bact_OuterMem_StrucFunc"/>
</dbReference>
<keyword evidence="4" id="KW-0812">Transmembrane</keyword>
<proteinExistence type="inferred from homology"/>
<keyword evidence="9" id="KW-0969">Cilium</keyword>
<dbReference type="AlphaFoldDB" id="A0A1X0YE76"/>
<dbReference type="Pfam" id="PF00691">
    <property type="entry name" value="OmpA"/>
    <property type="match status" value="1"/>
</dbReference>
<dbReference type="Pfam" id="PF13677">
    <property type="entry name" value="MotB_plug"/>
    <property type="match status" value="1"/>
</dbReference>
<keyword evidence="9" id="KW-0966">Cell projection</keyword>
<organism evidence="9 11">
    <name type="scientific">Geothermobacter hydrogeniphilus</name>
    <dbReference type="NCBI Taxonomy" id="1969733"/>
    <lineage>
        <taxon>Bacteria</taxon>
        <taxon>Pseudomonadati</taxon>
        <taxon>Thermodesulfobacteriota</taxon>
        <taxon>Desulfuromonadia</taxon>
        <taxon>Desulfuromonadales</taxon>
        <taxon>Geothermobacteraceae</taxon>
        <taxon>Geothermobacter</taxon>
    </lineage>
</organism>
<protein>
    <submittedName>
        <fullName evidence="9">Flagellar motor protein MotB</fullName>
    </submittedName>
</protein>
<evidence type="ECO:0000313" key="9">
    <source>
        <dbReference type="EMBL" id="ORJ63515.1"/>
    </source>
</evidence>
<evidence type="ECO:0000256" key="5">
    <source>
        <dbReference type="ARBA" id="ARBA00022989"/>
    </source>
</evidence>
<keyword evidence="6 7" id="KW-0472">Membrane</keyword>
<keyword evidence="5" id="KW-1133">Transmembrane helix</keyword>
<dbReference type="CDD" id="cd07185">
    <property type="entry name" value="OmpA_C-like"/>
    <property type="match status" value="1"/>
</dbReference>
<dbReference type="InterPro" id="IPR025713">
    <property type="entry name" value="MotB-like_N_dom"/>
</dbReference>
<reference evidence="10 12" key="2">
    <citation type="journal article" date="2018" name="Genome Announc.">
        <title>Genome Sequence of Geothermobacter sp. HR-1 Iron Reducer from the Loihi Seamount.</title>
        <authorList>
            <person name="Smith H."/>
            <person name="Abuyen K."/>
            <person name="Tremblay J."/>
            <person name="Savalia P."/>
            <person name="Perez-Rodriguez I."/>
            <person name="Emerson D."/>
            <person name="Tully B."/>
            <person name="Amend J."/>
        </authorList>
    </citation>
    <scope>NUCLEOTIDE SEQUENCE [LARGE SCALE GENOMIC DNA]</scope>
    <source>
        <strain evidence="10 12">HR-1</strain>
    </source>
</reference>
<dbReference type="PANTHER" id="PTHR30329:SF21">
    <property type="entry name" value="LIPOPROTEIN YIAD-RELATED"/>
    <property type="match status" value="1"/>
</dbReference>
<dbReference type="EMBL" id="PPFX01000005">
    <property type="protein sequence ID" value="PNU21126.1"/>
    <property type="molecule type" value="Genomic_DNA"/>
</dbReference>
<dbReference type="EMBL" id="NAAD01000001">
    <property type="protein sequence ID" value="ORJ63515.1"/>
    <property type="molecule type" value="Genomic_DNA"/>
</dbReference>
<sequence>MARKQKKAEAGAPAWMVTFSDMVTLLLTFFVLLLSMARLDKMKFMDAAGSLRGAFGVLGSSDKAEVTKPRIIDVAPVYDDLVSRVYKRVLAHLQRLRIDREIELVKDRGAVVLRVNSAILFDPGQTRVKPEAEVILQKISELVRPLPMSLRIEGHTDDIPSRHAAVSNWDISVQRAVNVLKFMAKRKLMPLERMSAVGYGSMQPVVPNDSPEHRAMNRRVEFVLENLGNYREDLPYLIDAQDQLPF</sequence>
<accession>A0A1X0YE76</accession>
<dbReference type="Proteomes" id="UP000236340">
    <property type="component" value="Unassembled WGS sequence"/>
</dbReference>
<dbReference type="SUPFAM" id="SSF103088">
    <property type="entry name" value="OmpA-like"/>
    <property type="match status" value="1"/>
</dbReference>
<evidence type="ECO:0000313" key="11">
    <source>
        <dbReference type="Proteomes" id="UP000193136"/>
    </source>
</evidence>
<comment type="caution">
    <text evidence="9">The sequence shown here is derived from an EMBL/GenBank/DDBJ whole genome shotgun (WGS) entry which is preliminary data.</text>
</comment>
<accession>A0A2K2HCV6</accession>
<evidence type="ECO:0000259" key="8">
    <source>
        <dbReference type="PROSITE" id="PS51123"/>
    </source>
</evidence>
<dbReference type="OrthoDB" id="9783110at2"/>
<dbReference type="GO" id="GO:0005886">
    <property type="term" value="C:plasma membrane"/>
    <property type="evidence" value="ECO:0007669"/>
    <property type="project" value="UniProtKB-SubCell"/>
</dbReference>
<comment type="subcellular location">
    <subcellularLocation>
        <location evidence="1">Cell membrane</location>
        <topology evidence="1">Single-pass membrane protein</topology>
    </subcellularLocation>
</comment>
<dbReference type="Proteomes" id="UP000193136">
    <property type="component" value="Unassembled WGS sequence"/>
</dbReference>
<evidence type="ECO:0000313" key="10">
    <source>
        <dbReference type="EMBL" id="PNU21126.1"/>
    </source>
</evidence>
<reference evidence="9 11" key="1">
    <citation type="submission" date="2017-03" db="EMBL/GenBank/DDBJ databases">
        <title>Genome sequence of Geothermobacter sp. EPR-M, Deep-Sea Iron Reducer.</title>
        <authorList>
            <person name="Tully B."/>
            <person name="Savalia P."/>
            <person name="Abuyen K."/>
            <person name="Baughan C."/>
            <person name="Romero E."/>
            <person name="Ronkowski C."/>
            <person name="Torres B."/>
            <person name="Tremblay J."/>
            <person name="Trujillo A."/>
            <person name="Tyler M."/>
            <person name="Perez-Rodriguez I."/>
            <person name="Amend J."/>
        </authorList>
    </citation>
    <scope>NUCLEOTIDE SEQUENCE [LARGE SCALE GENOMIC DNA]</scope>
    <source>
        <strain evidence="9 11">EPR-M</strain>
    </source>
</reference>
<evidence type="ECO:0000256" key="4">
    <source>
        <dbReference type="ARBA" id="ARBA00022692"/>
    </source>
</evidence>
<keyword evidence="3" id="KW-1003">Cell membrane</keyword>
<feature type="domain" description="OmpA-like" evidence="8">
    <location>
        <begin position="108"/>
        <end position="228"/>
    </location>
</feature>
<dbReference type="PROSITE" id="PS51123">
    <property type="entry name" value="OMPA_2"/>
    <property type="match status" value="1"/>
</dbReference>
<comment type="similarity">
    <text evidence="2">Belongs to the MotB family.</text>
</comment>
<keyword evidence="9" id="KW-0282">Flagellum</keyword>
<evidence type="ECO:0000256" key="1">
    <source>
        <dbReference type="ARBA" id="ARBA00004162"/>
    </source>
</evidence>
<name>A0A1X0YE76_9BACT</name>
<evidence type="ECO:0000256" key="3">
    <source>
        <dbReference type="ARBA" id="ARBA00022475"/>
    </source>
</evidence>
<evidence type="ECO:0000256" key="6">
    <source>
        <dbReference type="ARBA" id="ARBA00023136"/>
    </source>
</evidence>
<evidence type="ECO:0000256" key="7">
    <source>
        <dbReference type="PROSITE-ProRule" id="PRU00473"/>
    </source>
</evidence>
<keyword evidence="11" id="KW-1185">Reference proteome</keyword>
<evidence type="ECO:0000313" key="12">
    <source>
        <dbReference type="Proteomes" id="UP000236340"/>
    </source>
</evidence>
<dbReference type="STRING" id="1969733.B5V00_01220"/>